<gene>
    <name evidence="10" type="ORF">CSP5_1165</name>
</gene>
<feature type="transmembrane region" description="Helical" evidence="7">
    <location>
        <begin position="142"/>
        <end position="166"/>
    </location>
</feature>
<feature type="transmembrane region" description="Helical" evidence="7">
    <location>
        <begin position="302"/>
        <end position="322"/>
    </location>
</feature>
<sequence>MIYLLLFLFVLPFLSLPISLFSARLSYYFGIFFTLLNSAIAIISMIGYLSTGTLLIGNFSIMLQGPNVTFLLIISVVEFLVFVFSLFYMPQDRKLAFFVGLTIASINSVLISDNIVLFLMFWESMTISGYLMIGLKKETKSYPPFVFISFGELSTVFLILGFAGYYVSTGSLLLGAALTNPYILLIIILGFTFKMGIVPLQMVEWLPIAHGNSPTPGSILFSAAMTTLALYGIVEFVLTSSSNFVLGLILMVIGSFSLLFGSIFALSSENSKMLPAYSTVENSGAMIIFVGLLIVWKGMNDPVMASFIMLGIFIYATAHAWAKSSVFILSSISDNNNLPTMRGNGLTPYARVGAAVSVISLMGLAPLGGGIGEWLLLESLFISSISSNLIFAVVAIISGSMAALGAGITIPTFTKYFGFTTRKNDNSESGHRIGTPLKISGTIILSLTVIAPAYVYMYSKFIGTFVGIGTQTIFLSSLKGIIYPFLLYSPAHVGFFGFLSPTFDILFIFLTALIVSLLSRGNDRKIPVWNGGIDQSEEMNSFAYANTLRIILKKVYLSREEREGSKYQERTFDIFWIFMIDLAKLYSRLSIKFGKFFMNGNINRYVQYIIMALFLVLIMVVI</sequence>
<feature type="transmembrane region" description="Helical" evidence="7">
    <location>
        <begin position="32"/>
        <end position="56"/>
    </location>
</feature>
<feature type="domain" description="NADH-Ubiquinone oxidoreductase (complex I) chain 5 N-terminal" evidence="9">
    <location>
        <begin position="58"/>
        <end position="98"/>
    </location>
</feature>
<evidence type="ECO:0000313" key="11">
    <source>
        <dbReference type="Proteomes" id="UP000195607"/>
    </source>
</evidence>
<dbReference type="EMBL" id="LT671858">
    <property type="protein sequence ID" value="SIM65831.1"/>
    <property type="molecule type" value="Genomic_DNA"/>
</dbReference>
<feature type="transmembrane region" description="Helical" evidence="7">
    <location>
        <begin position="244"/>
        <end position="267"/>
    </location>
</feature>
<feature type="transmembrane region" description="Helical" evidence="7">
    <location>
        <begin position="95"/>
        <end position="121"/>
    </location>
</feature>
<feature type="domain" description="NADH:quinone oxidoreductase/Mrp antiporter transmembrane" evidence="8">
    <location>
        <begin position="112"/>
        <end position="395"/>
    </location>
</feature>
<evidence type="ECO:0000256" key="6">
    <source>
        <dbReference type="ARBA" id="ARBA00023136"/>
    </source>
</evidence>
<proteinExistence type="predicted"/>
<dbReference type="GO" id="GO:0042773">
    <property type="term" value="P:ATP synthesis coupled electron transport"/>
    <property type="evidence" value="ECO:0007669"/>
    <property type="project" value="InterPro"/>
</dbReference>
<feature type="transmembrane region" description="Helical" evidence="7">
    <location>
        <begin position="172"/>
        <end position="197"/>
    </location>
</feature>
<evidence type="ECO:0000259" key="9">
    <source>
        <dbReference type="Pfam" id="PF00662"/>
    </source>
</evidence>
<keyword evidence="4 7" id="KW-1133">Transmembrane helix</keyword>
<feature type="transmembrane region" description="Helical" evidence="7">
    <location>
        <begin position="435"/>
        <end position="455"/>
    </location>
</feature>
<dbReference type="InterPro" id="IPR001750">
    <property type="entry name" value="ND/Mrp_TM"/>
</dbReference>
<feature type="transmembrane region" description="Helical" evidence="7">
    <location>
        <begin position="461"/>
        <end position="486"/>
    </location>
</feature>
<protein>
    <submittedName>
        <fullName evidence="10">Hydrogenase 4 subunit B</fullName>
    </submittedName>
</protein>
<dbReference type="InterPro" id="IPR001516">
    <property type="entry name" value="Proton_antipo_N"/>
</dbReference>
<dbReference type="GO" id="GO:0008137">
    <property type="term" value="F:NADH dehydrogenase (ubiquinone) activity"/>
    <property type="evidence" value="ECO:0007669"/>
    <property type="project" value="InterPro"/>
</dbReference>
<reference evidence="10 11" key="1">
    <citation type="submission" date="2016-04" db="EMBL/GenBank/DDBJ databases">
        <authorList>
            <person name="Evans L.H."/>
            <person name="Alamgir A."/>
            <person name="Owens N."/>
            <person name="Weber N.D."/>
            <person name="Virtaneva K."/>
            <person name="Barbian K."/>
            <person name="Babar A."/>
            <person name="Rosenke K."/>
        </authorList>
    </citation>
    <scope>NUCLEOTIDE SEQUENCE [LARGE SCALE GENOMIC DNA]</scope>
    <source>
        <strain evidence="11">S5(T) (JCM 30642 \VKM B-2941)</strain>
    </source>
</reference>
<evidence type="ECO:0000256" key="7">
    <source>
        <dbReference type="SAM" id="Phobius"/>
    </source>
</evidence>
<evidence type="ECO:0000256" key="1">
    <source>
        <dbReference type="ARBA" id="ARBA00004651"/>
    </source>
</evidence>
<organism evidence="10 11">
    <name type="scientific">Cuniculiplasma divulgatum</name>
    <dbReference type="NCBI Taxonomy" id="1673428"/>
    <lineage>
        <taxon>Archaea</taxon>
        <taxon>Methanobacteriati</taxon>
        <taxon>Thermoplasmatota</taxon>
        <taxon>Thermoplasmata</taxon>
        <taxon>Thermoplasmatales</taxon>
        <taxon>Cuniculiplasmataceae</taxon>
        <taxon>Cuniculiplasma</taxon>
    </lineage>
</organism>
<evidence type="ECO:0000313" key="10">
    <source>
        <dbReference type="EMBL" id="SIM65831.1"/>
    </source>
</evidence>
<evidence type="ECO:0000256" key="5">
    <source>
        <dbReference type="ARBA" id="ARBA00023002"/>
    </source>
</evidence>
<dbReference type="GeneID" id="41588424"/>
<dbReference type="Pfam" id="PF00361">
    <property type="entry name" value="Proton_antipo_M"/>
    <property type="match status" value="1"/>
</dbReference>
<feature type="transmembrane region" description="Helical" evidence="7">
    <location>
        <begin position="274"/>
        <end position="296"/>
    </location>
</feature>
<keyword evidence="3 7" id="KW-0812">Transmembrane</keyword>
<evidence type="ECO:0000256" key="4">
    <source>
        <dbReference type="ARBA" id="ARBA00022989"/>
    </source>
</evidence>
<dbReference type="PRINTS" id="PR01437">
    <property type="entry name" value="NUOXDRDTASE4"/>
</dbReference>
<comment type="subcellular location">
    <subcellularLocation>
        <location evidence="1">Cell membrane</location>
        <topology evidence="1">Multi-pass membrane protein</topology>
    </subcellularLocation>
</comment>
<keyword evidence="6 7" id="KW-0472">Membrane</keyword>
<dbReference type="RefSeq" id="WP_148689844.1">
    <property type="nucleotide sequence ID" value="NZ_LT671858.1"/>
</dbReference>
<dbReference type="GO" id="GO:0005886">
    <property type="term" value="C:plasma membrane"/>
    <property type="evidence" value="ECO:0007669"/>
    <property type="project" value="UniProtKB-SubCell"/>
</dbReference>
<keyword evidence="2" id="KW-1003">Cell membrane</keyword>
<feature type="transmembrane region" description="Helical" evidence="7">
    <location>
        <begin position="68"/>
        <end position="89"/>
    </location>
</feature>
<dbReference type="InterPro" id="IPR003918">
    <property type="entry name" value="NADH_UbQ_OxRdtase"/>
</dbReference>
<dbReference type="GO" id="GO:0016491">
    <property type="term" value="F:oxidoreductase activity"/>
    <property type="evidence" value="ECO:0007669"/>
    <property type="project" value="UniProtKB-KW"/>
</dbReference>
<feature type="transmembrane region" description="Helical" evidence="7">
    <location>
        <begin position="349"/>
        <end position="369"/>
    </location>
</feature>
<evidence type="ECO:0000256" key="3">
    <source>
        <dbReference type="ARBA" id="ARBA00022692"/>
    </source>
</evidence>
<keyword evidence="5" id="KW-0560">Oxidoreductase</keyword>
<dbReference type="PANTHER" id="PTHR42682:SF4">
    <property type="entry name" value="NADH-UBIQUINONE_PLASTOQUINONE"/>
    <property type="match status" value="1"/>
</dbReference>
<dbReference type="Pfam" id="PF00662">
    <property type="entry name" value="Proton_antipo_N"/>
    <property type="match status" value="1"/>
</dbReference>
<dbReference type="PANTHER" id="PTHR42682">
    <property type="entry name" value="HYDROGENASE-4 COMPONENT F"/>
    <property type="match status" value="1"/>
</dbReference>
<dbReference type="InterPro" id="IPR052175">
    <property type="entry name" value="ComplexI-like_HydComp"/>
</dbReference>
<evidence type="ECO:0000259" key="8">
    <source>
        <dbReference type="Pfam" id="PF00361"/>
    </source>
</evidence>
<feature type="transmembrane region" description="Helical" evidence="7">
    <location>
        <begin position="389"/>
        <end position="414"/>
    </location>
</feature>
<name>A0A1N5UYC3_9ARCH</name>
<dbReference type="AlphaFoldDB" id="A0A1N5UYC3"/>
<feature type="transmembrane region" description="Helical" evidence="7">
    <location>
        <begin position="218"/>
        <end position="238"/>
    </location>
</feature>
<feature type="transmembrane region" description="Helical" evidence="7">
    <location>
        <begin position="493"/>
        <end position="518"/>
    </location>
</feature>
<dbReference type="Proteomes" id="UP000195607">
    <property type="component" value="Chromosome I"/>
</dbReference>
<evidence type="ECO:0000256" key="2">
    <source>
        <dbReference type="ARBA" id="ARBA00022475"/>
    </source>
</evidence>
<feature type="transmembrane region" description="Helical" evidence="7">
    <location>
        <begin position="605"/>
        <end position="621"/>
    </location>
</feature>
<accession>A0A1N5UYC3</accession>